<keyword evidence="6 7" id="KW-0472">Membrane</keyword>
<organism evidence="9 10">
    <name type="scientific">Allacma fusca</name>
    <dbReference type="NCBI Taxonomy" id="39272"/>
    <lineage>
        <taxon>Eukaryota</taxon>
        <taxon>Metazoa</taxon>
        <taxon>Ecdysozoa</taxon>
        <taxon>Arthropoda</taxon>
        <taxon>Hexapoda</taxon>
        <taxon>Collembola</taxon>
        <taxon>Symphypleona</taxon>
        <taxon>Sminthuridae</taxon>
        <taxon>Allacma</taxon>
    </lineage>
</organism>
<name>A0A8J2NP58_9HEXA</name>
<feature type="transmembrane region" description="Helical" evidence="7">
    <location>
        <begin position="327"/>
        <end position="355"/>
    </location>
</feature>
<evidence type="ECO:0000256" key="2">
    <source>
        <dbReference type="ARBA" id="ARBA00009045"/>
    </source>
</evidence>
<evidence type="ECO:0000256" key="6">
    <source>
        <dbReference type="ARBA" id="ARBA00023136"/>
    </source>
</evidence>
<evidence type="ECO:0000256" key="4">
    <source>
        <dbReference type="ARBA" id="ARBA00022801"/>
    </source>
</evidence>
<feature type="domain" description="Peptidase S54 rhomboid" evidence="8">
    <location>
        <begin position="237"/>
        <end position="376"/>
    </location>
</feature>
<dbReference type="OrthoDB" id="10260614at2759"/>
<dbReference type="InterPro" id="IPR022764">
    <property type="entry name" value="Peptidase_S54_rhomboid_dom"/>
</dbReference>
<feature type="transmembrane region" description="Helical" evidence="7">
    <location>
        <begin position="195"/>
        <end position="211"/>
    </location>
</feature>
<evidence type="ECO:0000259" key="8">
    <source>
        <dbReference type="Pfam" id="PF01694"/>
    </source>
</evidence>
<dbReference type="EMBL" id="CAJVCH010041713">
    <property type="protein sequence ID" value="CAG7716853.1"/>
    <property type="molecule type" value="Genomic_DNA"/>
</dbReference>
<dbReference type="Proteomes" id="UP000708208">
    <property type="component" value="Unassembled WGS sequence"/>
</dbReference>
<dbReference type="FunFam" id="1.20.1540.10:FF:000012">
    <property type="entry name" value="Rhomboid family protein"/>
    <property type="match status" value="1"/>
</dbReference>
<dbReference type="AlphaFoldDB" id="A0A8J2NP58"/>
<dbReference type="GO" id="GO:0016020">
    <property type="term" value="C:membrane"/>
    <property type="evidence" value="ECO:0007669"/>
    <property type="project" value="UniProtKB-SubCell"/>
</dbReference>
<dbReference type="GO" id="GO:0004252">
    <property type="term" value="F:serine-type endopeptidase activity"/>
    <property type="evidence" value="ECO:0007669"/>
    <property type="project" value="InterPro"/>
</dbReference>
<evidence type="ECO:0000256" key="7">
    <source>
        <dbReference type="SAM" id="Phobius"/>
    </source>
</evidence>
<feature type="transmembrane region" description="Helical" evidence="7">
    <location>
        <begin position="293"/>
        <end position="315"/>
    </location>
</feature>
<dbReference type="Pfam" id="PF01694">
    <property type="entry name" value="Rhomboid"/>
    <property type="match status" value="1"/>
</dbReference>
<gene>
    <name evidence="9" type="ORF">AFUS01_LOCUS6340</name>
</gene>
<comment type="caution">
    <text evidence="9">The sequence shown here is derived from an EMBL/GenBank/DDBJ whole genome shotgun (WGS) entry which is preliminary data.</text>
</comment>
<keyword evidence="5 7" id="KW-1133">Transmembrane helix</keyword>
<keyword evidence="10" id="KW-1185">Reference proteome</keyword>
<sequence>MKIIVYFRDSTSWNSNKSRGRKMKGLQSVVGLSVRMQRVASKLSSSFNSIPKNGIYVTGSSFFPSRIIISCCKENAQFVRKAPNVKYNHQFQRGFRRSTKSEFDSARSDDPKIRNMSNNFGNSIVKPVVFAAFVGVSSVTACTIWQYELYRAALLKENRSLSQLLRLSSPPFGEKKGELRQQINTWWRNISQGEQIFWPICALNAMVYLAWRIPALSPTMVKWFSTNPSSRAIALPMLLSTFSHFSLYHLAANMFVLHSFAPAAANILGREQFLAMYLTSGVVASLGSHLHKLYIGSIVPSLGASGAIMGVIGLVCSNMPEIQLGIIFIPGISFSADTALKCILAIDSFGLLAGWRFLDHAAHLSGCLFGIAFSYFGAAPLNAFRDMVTKNWHNYRTRGGGSGGPPPGPLR</sequence>
<protein>
    <recommendedName>
        <fullName evidence="8">Peptidase S54 rhomboid domain-containing protein</fullName>
    </recommendedName>
</protein>
<dbReference type="PANTHER" id="PTHR43731:SF14">
    <property type="entry name" value="PRESENILIN-ASSOCIATED RHOMBOID-LIKE PROTEIN, MITOCHONDRIAL"/>
    <property type="match status" value="1"/>
</dbReference>
<comment type="subcellular location">
    <subcellularLocation>
        <location evidence="1">Membrane</location>
        <topology evidence="1">Multi-pass membrane protein</topology>
    </subcellularLocation>
</comment>
<dbReference type="PANTHER" id="PTHR43731">
    <property type="entry name" value="RHOMBOID PROTEASE"/>
    <property type="match status" value="1"/>
</dbReference>
<dbReference type="InterPro" id="IPR050925">
    <property type="entry name" value="Rhomboid_protease_S54"/>
</dbReference>
<evidence type="ECO:0000313" key="9">
    <source>
        <dbReference type="EMBL" id="CAG7716853.1"/>
    </source>
</evidence>
<feature type="transmembrane region" description="Helical" evidence="7">
    <location>
        <begin position="232"/>
        <end position="251"/>
    </location>
</feature>
<evidence type="ECO:0000313" key="10">
    <source>
        <dbReference type="Proteomes" id="UP000708208"/>
    </source>
</evidence>
<proteinExistence type="inferred from homology"/>
<evidence type="ECO:0000256" key="5">
    <source>
        <dbReference type="ARBA" id="ARBA00022989"/>
    </source>
</evidence>
<dbReference type="GO" id="GO:0006465">
    <property type="term" value="P:signal peptide processing"/>
    <property type="evidence" value="ECO:0007669"/>
    <property type="project" value="TreeGrafter"/>
</dbReference>
<evidence type="ECO:0000256" key="3">
    <source>
        <dbReference type="ARBA" id="ARBA00022692"/>
    </source>
</evidence>
<accession>A0A8J2NP58</accession>
<comment type="similarity">
    <text evidence="2">Belongs to the peptidase S54 family.</text>
</comment>
<feature type="transmembrane region" description="Helical" evidence="7">
    <location>
        <begin position="361"/>
        <end position="384"/>
    </location>
</feature>
<evidence type="ECO:0000256" key="1">
    <source>
        <dbReference type="ARBA" id="ARBA00004141"/>
    </source>
</evidence>
<reference evidence="9" key="1">
    <citation type="submission" date="2021-06" db="EMBL/GenBank/DDBJ databases">
        <authorList>
            <person name="Hodson N. C."/>
            <person name="Mongue J. A."/>
            <person name="Jaron S. K."/>
        </authorList>
    </citation>
    <scope>NUCLEOTIDE SEQUENCE</scope>
</reference>
<keyword evidence="4" id="KW-0378">Hydrolase</keyword>
<keyword evidence="3 7" id="KW-0812">Transmembrane</keyword>